<dbReference type="PIRSF" id="PIRSF004440">
    <property type="entry name" value="GpP"/>
    <property type="match status" value="1"/>
</dbReference>
<evidence type="ECO:0000259" key="3">
    <source>
        <dbReference type="Pfam" id="PF22255"/>
    </source>
</evidence>
<dbReference type="Proteomes" id="UP000037393">
    <property type="component" value="Unassembled WGS sequence"/>
</dbReference>
<evidence type="ECO:0000259" key="2">
    <source>
        <dbReference type="Pfam" id="PF21929"/>
    </source>
</evidence>
<comment type="caution">
    <text evidence="4">The sequence shown here is derived from an EMBL/GenBank/DDBJ whole genome shotgun (WGS) entry which is preliminary data.</text>
</comment>
<dbReference type="InterPro" id="IPR053981">
    <property type="entry name" value="Gp44/GpP-like_2nd"/>
</dbReference>
<dbReference type="PATRIC" id="fig|379893.4.peg.3252"/>
<reference evidence="4 5" key="1">
    <citation type="journal article" date="2015" name="Appl. Environ. Microbiol.">
        <title>The Enterobacterium Trabulsiella odontotermitis Presents Novel Adaptations Related to Its Association with Fungus-Growing Termites.</title>
        <authorList>
            <person name="Sapountzis P."/>
            <person name="Gruntjes T."/>
            <person name="Otani S."/>
            <person name="Estevez J."/>
            <person name="da Costa R.R."/>
            <person name="Plunkett G.3rd."/>
            <person name="Perna N.T."/>
            <person name="Poulsen M."/>
        </authorList>
    </citation>
    <scope>NUCLEOTIDE SEQUENCE [LARGE SCALE GENOMIC DNA]</scope>
    <source>
        <strain evidence="4 5">12</strain>
    </source>
</reference>
<dbReference type="Pfam" id="PF21683">
    <property type="entry name" value="GpP-like_1st"/>
    <property type="match status" value="1"/>
</dbReference>
<gene>
    <name evidence="4" type="ORF">GM31_15995</name>
</gene>
<feature type="domain" description="Baseplate hub protein gp44/GpP-like second" evidence="3">
    <location>
        <begin position="95"/>
        <end position="178"/>
    </location>
</feature>
<sequence length="357" mass="39496">MAQADDELVLETNGIAIQGWDRISVSRSIERLPSSFSLGLLDLYPGSGNQQRVQTGESCRVLLGQDAVLTGYIDRWSPALAPGRHEIRATGRSKCQDLVDCSAEWPSNVISNADAQGIAQRLASPYGISVTTDVSGIRAVPQFTLNWGESPQEIIDRVTRWAGLLYYDLPDGNLFLTRVGNKRAASGLEEGVNVEHAWYEESMDERFSDYTGVSMNFTPVGEAGDSGYNAVTLATARDPEAASMRYRKRIIIVESTLVARDMATDCINWEMNRRYGRSRTLRVVTDSWRDSAGALWEPNTLVPVHLPTIGVEPQDMLLAEVTYLRDDDGTHAEMLLLPPAAFAIQPYAFYSNLLELT</sequence>
<accession>A0A0L0GY99</accession>
<dbReference type="InterPro" id="IPR053982">
    <property type="entry name" value="Gp44/GpP-like_C"/>
</dbReference>
<keyword evidence="5" id="KW-1185">Reference proteome</keyword>
<dbReference type="InterPro" id="IPR026276">
    <property type="entry name" value="Baseplate_GpP"/>
</dbReference>
<protein>
    <submittedName>
        <fullName evidence="4">Tail protein</fullName>
    </submittedName>
</protein>
<dbReference type="InterPro" id="IPR049354">
    <property type="entry name" value="GpP-like_N"/>
</dbReference>
<evidence type="ECO:0000259" key="1">
    <source>
        <dbReference type="Pfam" id="PF21683"/>
    </source>
</evidence>
<dbReference type="OrthoDB" id="9016931at2"/>
<dbReference type="RefSeq" id="WP_049856608.1">
    <property type="nucleotide sequence ID" value="NZ_JNGI01000032.1"/>
</dbReference>
<dbReference type="SUPFAM" id="SSF69279">
    <property type="entry name" value="Phage tail proteins"/>
    <property type="match status" value="2"/>
</dbReference>
<dbReference type="AlphaFoldDB" id="A0A0L0GY99"/>
<organism evidence="4 5">
    <name type="scientific">Trabulsiella odontotermitis</name>
    <dbReference type="NCBI Taxonomy" id="379893"/>
    <lineage>
        <taxon>Bacteria</taxon>
        <taxon>Pseudomonadati</taxon>
        <taxon>Pseudomonadota</taxon>
        <taxon>Gammaproteobacteria</taxon>
        <taxon>Enterobacterales</taxon>
        <taxon>Enterobacteriaceae</taxon>
        <taxon>Trabulsiella</taxon>
    </lineage>
</organism>
<evidence type="ECO:0000313" key="4">
    <source>
        <dbReference type="EMBL" id="KNC94165.1"/>
    </source>
</evidence>
<dbReference type="Gene3D" id="3.30.1920.10">
    <property type="entry name" value="Baseplate protein-like domains - 2 layer sandwich fold"/>
    <property type="match status" value="1"/>
</dbReference>
<name>A0A0L0GY99_9ENTR</name>
<feature type="domain" description="Baseplate hub protein gp44/GpP-like C-terminal" evidence="2">
    <location>
        <begin position="261"/>
        <end position="343"/>
    </location>
</feature>
<feature type="domain" description="Baseplate hub protein gp44-like N-terminal" evidence="1">
    <location>
        <begin position="8"/>
        <end position="93"/>
    </location>
</feature>
<dbReference type="EMBL" id="JNGI01000032">
    <property type="protein sequence ID" value="KNC94165.1"/>
    <property type="molecule type" value="Genomic_DNA"/>
</dbReference>
<dbReference type="Gene3D" id="3.55.50.10">
    <property type="entry name" value="Baseplate protein-like domains"/>
    <property type="match status" value="1"/>
</dbReference>
<dbReference type="Pfam" id="PF21929">
    <property type="entry name" value="GpP_4th"/>
    <property type="match status" value="1"/>
</dbReference>
<dbReference type="Pfam" id="PF22255">
    <property type="entry name" value="Gp44-like_2nd"/>
    <property type="match status" value="1"/>
</dbReference>
<dbReference type="Gene3D" id="2.30.300.10">
    <property type="entry name" value="Baseplate protein-like domain - beta roll fold"/>
    <property type="match status" value="1"/>
</dbReference>
<evidence type="ECO:0000313" key="5">
    <source>
        <dbReference type="Proteomes" id="UP000037393"/>
    </source>
</evidence>
<dbReference type="InterPro" id="IPR023399">
    <property type="entry name" value="Baseplate-like_2-layer_sand"/>
</dbReference>
<proteinExistence type="predicted"/>